<protein>
    <submittedName>
        <fullName evidence="1">Uncharacterized protein</fullName>
    </submittedName>
</protein>
<proteinExistence type="predicted"/>
<accession>A0A8D8UYU6</accession>
<evidence type="ECO:0000313" key="1">
    <source>
        <dbReference type="EMBL" id="CAG6715885.1"/>
    </source>
</evidence>
<sequence>MLLIVTFDLIQTFLVKKSIRSKYEIDIFFSKSKVHVIDEMTLSAKGFNEIINLFHWLSHFWTNHFYIFLDKESVPNLLLLILSAFPRTNYLYLFIIKYADDRFPMHTNLCTLHKILMFIS</sequence>
<reference evidence="1" key="1">
    <citation type="submission" date="2021-05" db="EMBL/GenBank/DDBJ databases">
        <authorList>
            <person name="Alioto T."/>
            <person name="Alioto T."/>
            <person name="Gomez Garrido J."/>
        </authorList>
    </citation>
    <scope>NUCLEOTIDE SEQUENCE</scope>
</reference>
<dbReference type="AlphaFoldDB" id="A0A8D8UYU6"/>
<organism evidence="1">
    <name type="scientific">Cacopsylla melanoneura</name>
    <dbReference type="NCBI Taxonomy" id="428564"/>
    <lineage>
        <taxon>Eukaryota</taxon>
        <taxon>Metazoa</taxon>
        <taxon>Ecdysozoa</taxon>
        <taxon>Arthropoda</taxon>
        <taxon>Hexapoda</taxon>
        <taxon>Insecta</taxon>
        <taxon>Pterygota</taxon>
        <taxon>Neoptera</taxon>
        <taxon>Paraneoptera</taxon>
        <taxon>Hemiptera</taxon>
        <taxon>Sternorrhyncha</taxon>
        <taxon>Psylloidea</taxon>
        <taxon>Psyllidae</taxon>
        <taxon>Psyllinae</taxon>
        <taxon>Cacopsylla</taxon>
    </lineage>
</organism>
<dbReference type="EMBL" id="HBUF01353705">
    <property type="protein sequence ID" value="CAG6715885.1"/>
    <property type="molecule type" value="Transcribed_RNA"/>
</dbReference>
<dbReference type="EMBL" id="HBUF01353704">
    <property type="protein sequence ID" value="CAG6715881.1"/>
    <property type="molecule type" value="Transcribed_RNA"/>
</dbReference>
<name>A0A8D8UYU6_9HEMI</name>